<dbReference type="Proteomes" id="UP000653578">
    <property type="component" value="Unassembled WGS sequence"/>
</dbReference>
<feature type="transmembrane region" description="Helical" evidence="5">
    <location>
        <begin position="33"/>
        <end position="51"/>
    </location>
</feature>
<dbReference type="PANTHER" id="PTHR37422:SF13">
    <property type="entry name" value="LIPOPOLYSACCHARIDE BIOSYNTHESIS PROTEIN PA4999-RELATED"/>
    <property type="match status" value="1"/>
</dbReference>
<feature type="transmembrane region" description="Helical" evidence="5">
    <location>
        <begin position="340"/>
        <end position="359"/>
    </location>
</feature>
<proteinExistence type="predicted"/>
<dbReference type="PANTHER" id="PTHR37422">
    <property type="entry name" value="TEICHURONIC ACID BIOSYNTHESIS PROTEIN TUAE"/>
    <property type="match status" value="1"/>
</dbReference>
<feature type="transmembrane region" description="Helical" evidence="5">
    <location>
        <begin position="143"/>
        <end position="163"/>
    </location>
</feature>
<dbReference type="InterPro" id="IPR007016">
    <property type="entry name" value="O-antigen_ligase-rel_domated"/>
</dbReference>
<accession>A0ABX1X3X8</accession>
<feature type="transmembrane region" description="Helical" evidence="5">
    <location>
        <begin position="114"/>
        <end position="131"/>
    </location>
</feature>
<feature type="transmembrane region" description="Helical" evidence="5">
    <location>
        <begin position="9"/>
        <end position="27"/>
    </location>
</feature>
<feature type="domain" description="O-antigen ligase-related" evidence="6">
    <location>
        <begin position="175"/>
        <end position="314"/>
    </location>
</feature>
<keyword evidence="4 5" id="KW-0472">Membrane</keyword>
<feature type="transmembrane region" description="Helical" evidence="5">
    <location>
        <begin position="365"/>
        <end position="384"/>
    </location>
</feature>
<reference evidence="7 8" key="1">
    <citation type="submission" date="2019-10" db="EMBL/GenBank/DDBJ databases">
        <title>Description of Paenibacillus humi sp. nov.</title>
        <authorList>
            <person name="Carlier A."/>
            <person name="Qi S."/>
        </authorList>
    </citation>
    <scope>NUCLEOTIDE SEQUENCE [LARGE SCALE GENOMIC DNA]</scope>
    <source>
        <strain evidence="7 8">LMG 31461</strain>
    </source>
</reference>
<name>A0ABX1X3X8_9BACL</name>
<protein>
    <recommendedName>
        <fullName evidence="6">O-antigen ligase-related domain-containing protein</fullName>
    </recommendedName>
</protein>
<feature type="transmembrane region" description="Helical" evidence="5">
    <location>
        <begin position="211"/>
        <end position="229"/>
    </location>
</feature>
<feature type="transmembrane region" description="Helical" evidence="5">
    <location>
        <begin position="300"/>
        <end position="328"/>
    </location>
</feature>
<dbReference type="Pfam" id="PF04932">
    <property type="entry name" value="Wzy_C"/>
    <property type="match status" value="1"/>
</dbReference>
<evidence type="ECO:0000313" key="8">
    <source>
        <dbReference type="Proteomes" id="UP000653578"/>
    </source>
</evidence>
<evidence type="ECO:0000256" key="5">
    <source>
        <dbReference type="SAM" id="Phobius"/>
    </source>
</evidence>
<dbReference type="SUPFAM" id="SSF48452">
    <property type="entry name" value="TPR-like"/>
    <property type="match status" value="1"/>
</dbReference>
<evidence type="ECO:0000256" key="2">
    <source>
        <dbReference type="ARBA" id="ARBA00022692"/>
    </source>
</evidence>
<dbReference type="InterPro" id="IPR011990">
    <property type="entry name" value="TPR-like_helical_dom_sf"/>
</dbReference>
<comment type="caution">
    <text evidence="7">The sequence shown here is derived from an EMBL/GenBank/DDBJ whole genome shotgun (WGS) entry which is preliminary data.</text>
</comment>
<feature type="transmembrane region" description="Helical" evidence="5">
    <location>
        <begin position="175"/>
        <end position="199"/>
    </location>
</feature>
<keyword evidence="8" id="KW-1185">Reference proteome</keyword>
<dbReference type="EMBL" id="WHNY01000008">
    <property type="protein sequence ID" value="NOU63118.1"/>
    <property type="molecule type" value="Genomic_DNA"/>
</dbReference>
<keyword evidence="2 5" id="KW-0812">Transmembrane</keyword>
<organism evidence="7 8">
    <name type="scientific">Paenibacillus plantarum</name>
    <dbReference type="NCBI Taxonomy" id="2654975"/>
    <lineage>
        <taxon>Bacteria</taxon>
        <taxon>Bacillati</taxon>
        <taxon>Bacillota</taxon>
        <taxon>Bacilli</taxon>
        <taxon>Bacillales</taxon>
        <taxon>Paenibacillaceae</taxon>
        <taxon>Paenibacillus</taxon>
    </lineage>
</organism>
<evidence type="ECO:0000259" key="6">
    <source>
        <dbReference type="Pfam" id="PF04932"/>
    </source>
</evidence>
<evidence type="ECO:0000256" key="1">
    <source>
        <dbReference type="ARBA" id="ARBA00004141"/>
    </source>
</evidence>
<comment type="subcellular location">
    <subcellularLocation>
        <location evidence="1">Membrane</location>
        <topology evidence="1">Multi-pass membrane protein</topology>
    </subcellularLocation>
</comment>
<evidence type="ECO:0000256" key="3">
    <source>
        <dbReference type="ARBA" id="ARBA00022989"/>
    </source>
</evidence>
<dbReference type="InterPro" id="IPR051533">
    <property type="entry name" value="WaaL-like"/>
</dbReference>
<gene>
    <name evidence="7" type="ORF">GC096_03520</name>
</gene>
<sequence length="509" mass="58516">MEDRTIHKFVYFIILLFVGIGALKQGFLYEMSYLFANIWILLGFSAFILTLKQVRLHLVHLSLFLIIVLYWASTLVAVDLEKAIFEAIKITALLPFSIMMSSLTKDQFMKLFRWFPYLGSFTAVVGIVFQMERQNRLESTLGYANALAIFLLITLLMTAFFYLKEARKGDFVLMTIQATGILLTFSRSVWVLWLISIAALFLFQEFRKRDMWLQIGTAHLLGFVVAALLKKDILFFLSRLQTIQPETSEFRMRLIYWKDSLSMIADHWWLGTGGGGWSVLQTQYQSEDYFVRFVHNHYLQLALDIGIFGPLLFIGIAVFLLYCSVVLIKSIQTATDHSTLIWIKGVLLTSAVLLLHAGFDFDFSFLFLFAVFLMFVAFIMVQSPDKATIVIQPNKFVKTILVTCIAAMIFFTSWVEIGKYYQTRGEDSVAAGDLQSAVQDYSTAQKWMPWAASVYYDKAKLYVLLGNKTGNRNEYLKGKAQVEQAIHRVPDEMLYQQLDEELSQFVVKE</sequence>
<evidence type="ECO:0000313" key="7">
    <source>
        <dbReference type="EMBL" id="NOU63118.1"/>
    </source>
</evidence>
<evidence type="ECO:0000256" key="4">
    <source>
        <dbReference type="ARBA" id="ARBA00023136"/>
    </source>
</evidence>
<feature type="transmembrane region" description="Helical" evidence="5">
    <location>
        <begin position="58"/>
        <end position="78"/>
    </location>
</feature>
<keyword evidence="3 5" id="KW-1133">Transmembrane helix</keyword>
<feature type="transmembrane region" description="Helical" evidence="5">
    <location>
        <begin position="396"/>
        <end position="415"/>
    </location>
</feature>